<protein>
    <submittedName>
        <fullName evidence="1">Uncharacterized protein</fullName>
    </submittedName>
</protein>
<sequence>MSHQIGKIEHHWNDPSSKVFENISVMQNISCDTSFENIPTSVLSNTSLCSSEVLCSYIERLMHMPSTHSLHLHNMLISRINLYLIPYLKTLDKKQTLCLLTAMEYLFKARNKELARKKIVDTMMHSHDGGIARWGSSIRALIEGAILE</sequence>
<organism evidence="1 2">
    <name type="scientific">Pneumocystis jirovecii (strain RU7)</name>
    <name type="common">Human pneumocystis pneumonia agent</name>
    <dbReference type="NCBI Taxonomy" id="1408657"/>
    <lineage>
        <taxon>Eukaryota</taxon>
        <taxon>Fungi</taxon>
        <taxon>Dikarya</taxon>
        <taxon>Ascomycota</taxon>
        <taxon>Taphrinomycotina</taxon>
        <taxon>Pneumocystomycetes</taxon>
        <taxon>Pneumocystaceae</taxon>
        <taxon>Pneumocystis</taxon>
    </lineage>
</organism>
<dbReference type="RefSeq" id="XP_018227922.1">
    <property type="nucleotide sequence ID" value="XM_018375782.1"/>
</dbReference>
<reference evidence="2" key="1">
    <citation type="journal article" date="2016" name="Nat. Commun.">
        <title>Genome analysis of three Pneumocystis species reveals adaptation mechanisms to life exclusively in mammalian hosts.</title>
        <authorList>
            <person name="Ma L."/>
            <person name="Chen Z."/>
            <person name="Huang D.W."/>
            <person name="Kutty G."/>
            <person name="Ishihara M."/>
            <person name="Wang H."/>
            <person name="Abouelleil A."/>
            <person name="Bishop L."/>
            <person name="Davey E."/>
            <person name="Deng R."/>
            <person name="Deng X."/>
            <person name="Fan L."/>
            <person name="Fantoni G."/>
            <person name="Fitzgerald M."/>
            <person name="Gogineni E."/>
            <person name="Goldberg J.M."/>
            <person name="Handley G."/>
            <person name="Hu X."/>
            <person name="Huber C."/>
            <person name="Jiao X."/>
            <person name="Jones K."/>
            <person name="Levin J.Z."/>
            <person name="Liu Y."/>
            <person name="Macdonald P."/>
            <person name="Melnikov A."/>
            <person name="Raley C."/>
            <person name="Sassi M."/>
            <person name="Sherman B.T."/>
            <person name="Song X."/>
            <person name="Sykes S."/>
            <person name="Tran B."/>
            <person name="Walsh L."/>
            <person name="Xia Y."/>
            <person name="Yang J."/>
            <person name="Young S."/>
            <person name="Zeng Q."/>
            <person name="Zheng X."/>
            <person name="Stephens R."/>
            <person name="Nusbaum C."/>
            <person name="Birren B.W."/>
            <person name="Azadi P."/>
            <person name="Lempicki R.A."/>
            <person name="Cuomo C.A."/>
            <person name="Kovacs J.A."/>
        </authorList>
    </citation>
    <scope>NUCLEOTIDE SEQUENCE [LARGE SCALE GENOMIC DNA]</scope>
    <source>
        <strain evidence="2">RU7</strain>
    </source>
</reference>
<evidence type="ECO:0000313" key="1">
    <source>
        <dbReference type="EMBL" id="KTW26219.1"/>
    </source>
</evidence>
<dbReference type="GeneID" id="28942037"/>
<dbReference type="VEuPathDB" id="FungiDB:T551_03519"/>
<gene>
    <name evidence="1" type="ORF">T551_03519</name>
</gene>
<proteinExistence type="predicted"/>
<keyword evidence="2" id="KW-1185">Reference proteome</keyword>
<dbReference type="EMBL" id="LFWA01000018">
    <property type="protein sequence ID" value="KTW26219.1"/>
    <property type="molecule type" value="Genomic_DNA"/>
</dbReference>
<name>A0A0W4ZCS5_PNEJ7</name>
<evidence type="ECO:0000313" key="2">
    <source>
        <dbReference type="Proteomes" id="UP000053447"/>
    </source>
</evidence>
<dbReference type="AlphaFoldDB" id="A0A0W4ZCS5"/>
<comment type="caution">
    <text evidence="1">The sequence shown here is derived from an EMBL/GenBank/DDBJ whole genome shotgun (WGS) entry which is preliminary data.</text>
</comment>
<accession>A0A0W4ZCS5</accession>
<dbReference type="Proteomes" id="UP000053447">
    <property type="component" value="Unassembled WGS sequence"/>
</dbReference>